<dbReference type="Pfam" id="PF00571">
    <property type="entry name" value="CBS"/>
    <property type="match status" value="2"/>
</dbReference>
<comment type="caution">
    <text evidence="4">The sequence shown here is derived from an EMBL/GenBank/DDBJ whole genome shotgun (WGS) entry which is preliminary data.</text>
</comment>
<keyword evidence="1 2" id="KW-0129">CBS domain</keyword>
<evidence type="ECO:0000256" key="1">
    <source>
        <dbReference type="ARBA" id="ARBA00023122"/>
    </source>
</evidence>
<evidence type="ECO:0000313" key="5">
    <source>
        <dbReference type="Proteomes" id="UP000244162"/>
    </source>
</evidence>
<dbReference type="InterPro" id="IPR051257">
    <property type="entry name" value="Diverse_CBS-Domain"/>
</dbReference>
<dbReference type="RefSeq" id="WP_107966517.1">
    <property type="nucleotide sequence ID" value="NZ_NWBU01000004.1"/>
</dbReference>
<dbReference type="SMART" id="SM00116">
    <property type="entry name" value="CBS"/>
    <property type="match status" value="2"/>
</dbReference>
<dbReference type="OrthoDB" id="9807125at2"/>
<dbReference type="PANTHER" id="PTHR43080:SF2">
    <property type="entry name" value="CBS DOMAIN-CONTAINING PROTEIN"/>
    <property type="match status" value="1"/>
</dbReference>
<feature type="domain" description="CBS" evidence="3">
    <location>
        <begin position="71"/>
        <end position="127"/>
    </location>
</feature>
<sequence length="145" mass="16109">MKVAEIMTRNVRIADPQQPIRAIAEMMASDDIGFLPVGENDRLVGTITDRDMVIRAVARGLDPECRVRDVMTTDLKYCFDDDDVEKVVKNMGDIQVRRMPVINHDKRLVGVITLADAALHEDPEIAGAALSEVVHPGGQHNQSRH</sequence>
<dbReference type="PANTHER" id="PTHR43080">
    <property type="entry name" value="CBS DOMAIN-CONTAINING PROTEIN CBSX3, MITOCHONDRIAL"/>
    <property type="match status" value="1"/>
</dbReference>
<reference evidence="4 5" key="1">
    <citation type="submission" date="2017-09" db="EMBL/GenBank/DDBJ databases">
        <title>Sphingomonas panjinensis sp.nov., isolated from oil-contaminated soil.</title>
        <authorList>
            <person name="Wang L."/>
            <person name="Chen L."/>
        </authorList>
    </citation>
    <scope>NUCLEOTIDE SEQUENCE [LARGE SCALE GENOMIC DNA]</scope>
    <source>
        <strain evidence="4 5">FW-11</strain>
    </source>
</reference>
<gene>
    <name evidence="4" type="ORF">CLG96_04015</name>
</gene>
<dbReference type="Proteomes" id="UP000244162">
    <property type="component" value="Unassembled WGS sequence"/>
</dbReference>
<dbReference type="PROSITE" id="PS51371">
    <property type="entry name" value="CBS"/>
    <property type="match status" value="2"/>
</dbReference>
<dbReference type="InterPro" id="IPR000644">
    <property type="entry name" value="CBS_dom"/>
</dbReference>
<evidence type="ECO:0000256" key="2">
    <source>
        <dbReference type="PROSITE-ProRule" id="PRU00703"/>
    </source>
</evidence>
<dbReference type="EMBL" id="NWBU01000004">
    <property type="protein sequence ID" value="PTQ13285.1"/>
    <property type="molecule type" value="Genomic_DNA"/>
</dbReference>
<protein>
    <submittedName>
        <fullName evidence="4">Inosine-5-monophosphate dehydrogenase</fullName>
    </submittedName>
</protein>
<proteinExistence type="predicted"/>
<keyword evidence="5" id="KW-1185">Reference proteome</keyword>
<dbReference type="AlphaFoldDB" id="A0A2T5G2B0"/>
<evidence type="ECO:0000259" key="3">
    <source>
        <dbReference type="PROSITE" id="PS51371"/>
    </source>
</evidence>
<dbReference type="CDD" id="cd04622">
    <property type="entry name" value="CBS_pair_HRP1_like"/>
    <property type="match status" value="1"/>
</dbReference>
<feature type="domain" description="CBS" evidence="3">
    <location>
        <begin position="7"/>
        <end position="64"/>
    </location>
</feature>
<dbReference type="SUPFAM" id="SSF54631">
    <property type="entry name" value="CBS-domain pair"/>
    <property type="match status" value="1"/>
</dbReference>
<organism evidence="4 5">
    <name type="scientific">Sphingomonas oleivorans</name>
    <dbReference type="NCBI Taxonomy" id="1735121"/>
    <lineage>
        <taxon>Bacteria</taxon>
        <taxon>Pseudomonadati</taxon>
        <taxon>Pseudomonadota</taxon>
        <taxon>Alphaproteobacteria</taxon>
        <taxon>Sphingomonadales</taxon>
        <taxon>Sphingomonadaceae</taxon>
        <taxon>Sphingomonas</taxon>
    </lineage>
</organism>
<accession>A0A2T5G2B0</accession>
<evidence type="ECO:0000313" key="4">
    <source>
        <dbReference type="EMBL" id="PTQ13285.1"/>
    </source>
</evidence>
<dbReference type="InterPro" id="IPR046342">
    <property type="entry name" value="CBS_dom_sf"/>
</dbReference>
<name>A0A2T5G2B0_9SPHN</name>
<dbReference type="Gene3D" id="3.10.580.10">
    <property type="entry name" value="CBS-domain"/>
    <property type="match status" value="1"/>
</dbReference>